<dbReference type="NCBIfam" id="TIGR00254">
    <property type="entry name" value="GGDEF"/>
    <property type="match status" value="1"/>
</dbReference>
<dbReference type="PANTHER" id="PTHR45138:SF9">
    <property type="entry name" value="DIGUANYLATE CYCLASE DGCM-RELATED"/>
    <property type="match status" value="1"/>
</dbReference>
<dbReference type="SMART" id="SM00448">
    <property type="entry name" value="REC"/>
    <property type="match status" value="1"/>
</dbReference>
<gene>
    <name evidence="7" type="ORF">GCM10008171_06480</name>
</gene>
<protein>
    <recommendedName>
        <fullName evidence="1">diguanylate cyclase</fullName>
        <ecNumber evidence="1">2.7.7.65</ecNumber>
    </recommendedName>
</protein>
<dbReference type="GO" id="GO:0043709">
    <property type="term" value="P:cell adhesion involved in single-species biofilm formation"/>
    <property type="evidence" value="ECO:0007669"/>
    <property type="project" value="TreeGrafter"/>
</dbReference>
<keyword evidence="8" id="KW-1185">Reference proteome</keyword>
<dbReference type="RefSeq" id="WP_271203347.1">
    <property type="nucleotide sequence ID" value="NZ_BSFK01000005.1"/>
</dbReference>
<evidence type="ECO:0000259" key="5">
    <source>
        <dbReference type="PROSITE" id="PS50110"/>
    </source>
</evidence>
<dbReference type="InterPro" id="IPR000160">
    <property type="entry name" value="GGDEF_dom"/>
</dbReference>
<dbReference type="GO" id="GO:1902201">
    <property type="term" value="P:negative regulation of bacterial-type flagellum-dependent cell motility"/>
    <property type="evidence" value="ECO:0007669"/>
    <property type="project" value="TreeGrafter"/>
</dbReference>
<reference evidence="7" key="2">
    <citation type="submission" date="2023-01" db="EMBL/GenBank/DDBJ databases">
        <authorList>
            <person name="Sun Q."/>
            <person name="Evtushenko L."/>
        </authorList>
    </citation>
    <scope>NUCLEOTIDE SEQUENCE</scope>
    <source>
        <strain evidence="7">VKM B-2555</strain>
    </source>
</reference>
<name>A0A9W6JGL6_9HYPH</name>
<dbReference type="EC" id="2.7.7.65" evidence="1"/>
<dbReference type="GO" id="GO:0052621">
    <property type="term" value="F:diguanylate cyclase activity"/>
    <property type="evidence" value="ECO:0007669"/>
    <property type="project" value="UniProtKB-EC"/>
</dbReference>
<evidence type="ECO:0000256" key="4">
    <source>
        <dbReference type="SAM" id="MobiDB-lite"/>
    </source>
</evidence>
<dbReference type="InterPro" id="IPR011006">
    <property type="entry name" value="CheY-like_superfamily"/>
</dbReference>
<dbReference type="SUPFAM" id="SSF55073">
    <property type="entry name" value="Nucleotide cyclase"/>
    <property type="match status" value="1"/>
</dbReference>
<feature type="region of interest" description="Disordered" evidence="4">
    <location>
        <begin position="296"/>
        <end position="318"/>
    </location>
</feature>
<dbReference type="SUPFAM" id="SSF52172">
    <property type="entry name" value="CheY-like"/>
    <property type="match status" value="1"/>
</dbReference>
<evidence type="ECO:0000259" key="6">
    <source>
        <dbReference type="PROSITE" id="PS50887"/>
    </source>
</evidence>
<accession>A0A9W6JGL6</accession>
<dbReference type="Gene3D" id="3.40.50.2300">
    <property type="match status" value="1"/>
</dbReference>
<dbReference type="AlphaFoldDB" id="A0A9W6JGL6"/>
<comment type="caution">
    <text evidence="7">The sequence shown here is derived from an EMBL/GenBank/DDBJ whole genome shotgun (WGS) entry which is preliminary data.</text>
</comment>
<feature type="domain" description="GGDEF" evidence="6">
    <location>
        <begin position="157"/>
        <end position="286"/>
    </location>
</feature>
<dbReference type="Pfam" id="PF00990">
    <property type="entry name" value="GGDEF"/>
    <property type="match status" value="1"/>
</dbReference>
<evidence type="ECO:0000256" key="3">
    <source>
        <dbReference type="PROSITE-ProRule" id="PRU00169"/>
    </source>
</evidence>
<comment type="catalytic activity">
    <reaction evidence="2">
        <text>2 GTP = 3',3'-c-di-GMP + 2 diphosphate</text>
        <dbReference type="Rhea" id="RHEA:24898"/>
        <dbReference type="ChEBI" id="CHEBI:33019"/>
        <dbReference type="ChEBI" id="CHEBI:37565"/>
        <dbReference type="ChEBI" id="CHEBI:58805"/>
        <dbReference type="EC" id="2.7.7.65"/>
    </reaction>
</comment>
<comment type="caution">
    <text evidence="3">Lacks conserved residue(s) required for the propagation of feature annotation.</text>
</comment>
<dbReference type="SMART" id="SM00267">
    <property type="entry name" value="GGDEF"/>
    <property type="match status" value="1"/>
</dbReference>
<dbReference type="Gene3D" id="3.30.70.270">
    <property type="match status" value="1"/>
</dbReference>
<dbReference type="EMBL" id="BSFK01000005">
    <property type="protein sequence ID" value="GLK75394.1"/>
    <property type="molecule type" value="Genomic_DNA"/>
</dbReference>
<evidence type="ECO:0000313" key="8">
    <source>
        <dbReference type="Proteomes" id="UP001143364"/>
    </source>
</evidence>
<dbReference type="InterPro" id="IPR043128">
    <property type="entry name" value="Rev_trsase/Diguanyl_cyclase"/>
</dbReference>
<dbReference type="InterPro" id="IPR050469">
    <property type="entry name" value="Diguanylate_Cyclase"/>
</dbReference>
<dbReference type="PANTHER" id="PTHR45138">
    <property type="entry name" value="REGULATORY COMPONENTS OF SENSORY TRANSDUCTION SYSTEM"/>
    <property type="match status" value="1"/>
</dbReference>
<dbReference type="PROSITE" id="PS50887">
    <property type="entry name" value="GGDEF"/>
    <property type="match status" value="1"/>
</dbReference>
<dbReference type="GO" id="GO:0005886">
    <property type="term" value="C:plasma membrane"/>
    <property type="evidence" value="ECO:0007669"/>
    <property type="project" value="TreeGrafter"/>
</dbReference>
<dbReference type="PROSITE" id="PS50110">
    <property type="entry name" value="RESPONSE_REGULATORY"/>
    <property type="match status" value="1"/>
</dbReference>
<feature type="domain" description="Response regulatory" evidence="5">
    <location>
        <begin position="2"/>
        <end position="120"/>
    </location>
</feature>
<dbReference type="Proteomes" id="UP001143364">
    <property type="component" value="Unassembled WGS sequence"/>
</dbReference>
<dbReference type="InterPro" id="IPR001789">
    <property type="entry name" value="Sig_transdc_resp-reg_receiver"/>
</dbReference>
<organism evidence="7 8">
    <name type="scientific">Methylopila jiangsuensis</name>
    <dbReference type="NCBI Taxonomy" id="586230"/>
    <lineage>
        <taxon>Bacteria</taxon>
        <taxon>Pseudomonadati</taxon>
        <taxon>Pseudomonadota</taxon>
        <taxon>Alphaproteobacteria</taxon>
        <taxon>Hyphomicrobiales</taxon>
        <taxon>Methylopilaceae</taxon>
        <taxon>Methylopila</taxon>
    </lineage>
</organism>
<dbReference type="CDD" id="cd01949">
    <property type="entry name" value="GGDEF"/>
    <property type="match status" value="1"/>
</dbReference>
<dbReference type="GO" id="GO:0000160">
    <property type="term" value="P:phosphorelay signal transduction system"/>
    <property type="evidence" value="ECO:0007669"/>
    <property type="project" value="InterPro"/>
</dbReference>
<sequence>MKIVLVDPSRLILKVTSGYLAETGYQVSPFTDATDALAHLKDDPDVEVLVTGLEPHGMSGLDLCRLARELAGARRALHVVVMSSTSESRRIAEALDAGADDFMSKPPQPEEFLARLRVAARATAAQRDLLRLATTDSLTGLLNRRAFFETVDEMPESSVCLAMFDIDRFKQINDSFGHAAGDQVIAAVAGEAGLSDGVAGRLGGEEFALLIPQARLVDAIDLCEDLRMRIAALSFAEIHENLRATCSFGVVARGENEDVGAALQRADIALYAAKSSGRNRVVAATAPDERRTIVMDRARKPLSDESDALRDRPRVREA</sequence>
<evidence type="ECO:0000256" key="1">
    <source>
        <dbReference type="ARBA" id="ARBA00012528"/>
    </source>
</evidence>
<dbReference type="InterPro" id="IPR029787">
    <property type="entry name" value="Nucleotide_cyclase"/>
</dbReference>
<evidence type="ECO:0000313" key="7">
    <source>
        <dbReference type="EMBL" id="GLK75394.1"/>
    </source>
</evidence>
<proteinExistence type="predicted"/>
<reference evidence="7" key="1">
    <citation type="journal article" date="2014" name="Int. J. Syst. Evol. Microbiol.">
        <title>Complete genome sequence of Corynebacterium casei LMG S-19264T (=DSM 44701T), isolated from a smear-ripened cheese.</title>
        <authorList>
            <consortium name="US DOE Joint Genome Institute (JGI-PGF)"/>
            <person name="Walter F."/>
            <person name="Albersmeier A."/>
            <person name="Kalinowski J."/>
            <person name="Ruckert C."/>
        </authorList>
    </citation>
    <scope>NUCLEOTIDE SEQUENCE</scope>
    <source>
        <strain evidence="7">VKM B-2555</strain>
    </source>
</reference>
<evidence type="ECO:0000256" key="2">
    <source>
        <dbReference type="ARBA" id="ARBA00034247"/>
    </source>
</evidence>
<dbReference type="Pfam" id="PF00072">
    <property type="entry name" value="Response_reg"/>
    <property type="match status" value="1"/>
</dbReference>